<evidence type="ECO:0000256" key="1">
    <source>
        <dbReference type="SAM" id="MobiDB-lite"/>
    </source>
</evidence>
<proteinExistence type="predicted"/>
<feature type="compositionally biased region" description="Low complexity" evidence="1">
    <location>
        <begin position="109"/>
        <end position="129"/>
    </location>
</feature>
<keyword evidence="3" id="KW-1185">Reference proteome</keyword>
<feature type="region of interest" description="Disordered" evidence="1">
    <location>
        <begin position="108"/>
        <end position="129"/>
    </location>
</feature>
<feature type="region of interest" description="Disordered" evidence="1">
    <location>
        <begin position="1"/>
        <end position="22"/>
    </location>
</feature>
<feature type="non-terminal residue" evidence="2">
    <location>
        <position position="178"/>
    </location>
</feature>
<gene>
    <name evidence="2" type="ORF">THAOC_20771</name>
</gene>
<reference evidence="2 3" key="1">
    <citation type="journal article" date="2012" name="Genome Biol.">
        <title>Genome and low-iron response of an oceanic diatom adapted to chronic iron limitation.</title>
        <authorList>
            <person name="Lommer M."/>
            <person name="Specht M."/>
            <person name="Roy A.S."/>
            <person name="Kraemer L."/>
            <person name="Andreson R."/>
            <person name="Gutowska M.A."/>
            <person name="Wolf J."/>
            <person name="Bergner S.V."/>
            <person name="Schilhabel M.B."/>
            <person name="Klostermeier U.C."/>
            <person name="Beiko R.G."/>
            <person name="Rosenstiel P."/>
            <person name="Hippler M."/>
            <person name="Laroche J."/>
        </authorList>
    </citation>
    <scope>NUCLEOTIDE SEQUENCE [LARGE SCALE GENOMIC DNA]</scope>
    <source>
        <strain evidence="2 3">CCMP1005</strain>
    </source>
</reference>
<evidence type="ECO:0000313" key="2">
    <source>
        <dbReference type="EMBL" id="EJK59056.1"/>
    </source>
</evidence>
<dbReference type="EMBL" id="AGNL01023745">
    <property type="protein sequence ID" value="EJK59056.1"/>
    <property type="molecule type" value="Genomic_DNA"/>
</dbReference>
<protein>
    <submittedName>
        <fullName evidence="2">Uncharacterized protein</fullName>
    </submittedName>
</protein>
<feature type="compositionally biased region" description="Low complexity" evidence="1">
    <location>
        <begin position="11"/>
        <end position="20"/>
    </location>
</feature>
<accession>K0SDL5</accession>
<organism evidence="2 3">
    <name type="scientific">Thalassiosira oceanica</name>
    <name type="common">Marine diatom</name>
    <dbReference type="NCBI Taxonomy" id="159749"/>
    <lineage>
        <taxon>Eukaryota</taxon>
        <taxon>Sar</taxon>
        <taxon>Stramenopiles</taxon>
        <taxon>Ochrophyta</taxon>
        <taxon>Bacillariophyta</taxon>
        <taxon>Coscinodiscophyceae</taxon>
        <taxon>Thalassiosirophycidae</taxon>
        <taxon>Thalassiosirales</taxon>
        <taxon>Thalassiosiraceae</taxon>
        <taxon>Thalassiosira</taxon>
    </lineage>
</organism>
<dbReference type="Proteomes" id="UP000266841">
    <property type="component" value="Unassembled WGS sequence"/>
</dbReference>
<name>K0SDL5_THAOC</name>
<dbReference type="AlphaFoldDB" id="K0SDL5"/>
<comment type="caution">
    <text evidence="2">The sequence shown here is derived from an EMBL/GenBank/DDBJ whole genome shotgun (WGS) entry which is preliminary data.</text>
</comment>
<sequence length="178" mass="18182">MVKQRKESEWTEAAASSATTKKARCCKVGEAVATSTADELELGDTPCYSQKSRQNNDIGVGQHWPKIAAKVGGGGSDSGNLDILSILDIECALPTLAASMAARDSRQVGRAGSASSPPAAGARNRSAGATTRLRTLNSARIAGISFVAAVSSAMRETSRGSAILEGARYPGALTADGA</sequence>
<evidence type="ECO:0000313" key="3">
    <source>
        <dbReference type="Proteomes" id="UP000266841"/>
    </source>
</evidence>